<dbReference type="Gene3D" id="2.60.200.20">
    <property type="match status" value="1"/>
</dbReference>
<dbReference type="SMART" id="SM00240">
    <property type="entry name" value="FHA"/>
    <property type="match status" value="1"/>
</dbReference>
<evidence type="ECO:0000256" key="1">
    <source>
        <dbReference type="ARBA" id="ARBA00004123"/>
    </source>
</evidence>
<dbReference type="FunFam" id="2.60.200.20:FF:000014">
    <property type="entry name" value="FHA domain-containing protein FHA2"/>
    <property type="match status" value="1"/>
</dbReference>
<dbReference type="SUPFAM" id="SSF49879">
    <property type="entry name" value="SMAD/FHA domain"/>
    <property type="match status" value="1"/>
</dbReference>
<comment type="caution">
    <text evidence="4">The sequence shown here is derived from an EMBL/GenBank/DDBJ whole genome shotgun (WGS) entry which is preliminary data.</text>
</comment>
<proteinExistence type="predicted"/>
<dbReference type="GO" id="GO:0005634">
    <property type="term" value="C:nucleus"/>
    <property type="evidence" value="ECO:0007669"/>
    <property type="project" value="UniProtKB-SubCell"/>
</dbReference>
<reference evidence="5" key="1">
    <citation type="journal article" date="2020" name="Nat. Commun.">
        <title>Genome sequence of the cluster root forming white lupin.</title>
        <authorList>
            <person name="Hufnagel B."/>
            <person name="Marques A."/>
            <person name="Soriano A."/>
            <person name="Marques L."/>
            <person name="Divol F."/>
            <person name="Doumas P."/>
            <person name="Sallet E."/>
            <person name="Mancinotti D."/>
            <person name="Carrere S."/>
            <person name="Marande W."/>
            <person name="Arribat S."/>
            <person name="Keller J."/>
            <person name="Huneau C."/>
            <person name="Blein T."/>
            <person name="Aime D."/>
            <person name="Laguerre M."/>
            <person name="Taylor J."/>
            <person name="Schubert V."/>
            <person name="Nelson M."/>
            <person name="Geu-Flores F."/>
            <person name="Crespi M."/>
            <person name="Gallardo-Guerrero K."/>
            <person name="Delaux P.-M."/>
            <person name="Salse J."/>
            <person name="Berges H."/>
            <person name="Guyot R."/>
            <person name="Gouzy J."/>
            <person name="Peret B."/>
        </authorList>
    </citation>
    <scope>NUCLEOTIDE SEQUENCE [LARGE SCALE GENOMIC DNA]</scope>
    <source>
        <strain evidence="5">cv. Amiga</strain>
    </source>
</reference>
<dbReference type="EMBL" id="WOCE01000019">
    <property type="protein sequence ID" value="KAE9592118.1"/>
    <property type="molecule type" value="Genomic_DNA"/>
</dbReference>
<comment type="subcellular location">
    <subcellularLocation>
        <location evidence="1">Nucleus</location>
    </subcellularLocation>
</comment>
<dbReference type="PANTHER" id="PTHR21712:SF29">
    <property type="entry name" value="PRE-RRNA-PROCESSING PROTEIN FHL1"/>
    <property type="match status" value="1"/>
</dbReference>
<dbReference type="PROSITE" id="PS50006">
    <property type="entry name" value="FHA_DOMAIN"/>
    <property type="match status" value="1"/>
</dbReference>
<gene>
    <name evidence="4" type="ORF">Lalb_Chr19g0125841</name>
</gene>
<dbReference type="InterPro" id="IPR000253">
    <property type="entry name" value="FHA_dom"/>
</dbReference>
<dbReference type="AlphaFoldDB" id="A0A6A4NZK8"/>
<dbReference type="InterPro" id="IPR045178">
    <property type="entry name" value="Fhl1/FHA1"/>
</dbReference>
<dbReference type="CDD" id="cd22701">
    <property type="entry name" value="FHA_FKH1-like"/>
    <property type="match status" value="1"/>
</dbReference>
<evidence type="ECO:0000313" key="5">
    <source>
        <dbReference type="Proteomes" id="UP000447434"/>
    </source>
</evidence>
<feature type="domain" description="FHA" evidence="3">
    <location>
        <begin position="35"/>
        <end position="92"/>
    </location>
</feature>
<name>A0A6A4NZK8_LUPAL</name>
<evidence type="ECO:0000313" key="4">
    <source>
        <dbReference type="EMBL" id="KAE9592118.1"/>
    </source>
</evidence>
<dbReference type="GO" id="GO:0060962">
    <property type="term" value="P:regulation of ribosomal protein gene transcription by RNA polymerase II"/>
    <property type="evidence" value="ECO:0007669"/>
    <property type="project" value="InterPro"/>
</dbReference>
<dbReference type="Proteomes" id="UP000447434">
    <property type="component" value="Chromosome 19"/>
</dbReference>
<keyword evidence="5" id="KW-1185">Reference proteome</keyword>
<dbReference type="Pfam" id="PF00498">
    <property type="entry name" value="FHA"/>
    <property type="match status" value="1"/>
</dbReference>
<accession>A0A6A4NZK8</accession>
<dbReference type="PANTHER" id="PTHR21712">
    <property type="entry name" value="PRE-RRNA-PROCESSING PROTEIN FHL1"/>
    <property type="match status" value="1"/>
</dbReference>
<dbReference type="GO" id="GO:0043565">
    <property type="term" value="F:sequence-specific DNA binding"/>
    <property type="evidence" value="ECO:0007669"/>
    <property type="project" value="TreeGrafter"/>
</dbReference>
<sequence>MITTTNHNSHNDVVEVEFAKLQGKDFEYYMQTYSIILGRNSKKCIVDIDLSNHGGGRKISRYHVCIFFDFTRHHYSLEVLGKNGCFIKGILYLPGNPPVKLDSQDLIQIGDTKLYFMLPMKRTIRAQHCLHHMVMPIPVNGSAFALNYNYHLAAAAAAATEVGTVMKKGKRNYCKNEYDDDDFDGSSVKKKSKMGEYEHYSYGGIASDLNCGSHHLMRLQYYGCGDCRNRITP</sequence>
<dbReference type="InterPro" id="IPR008984">
    <property type="entry name" value="SMAD_FHA_dom_sf"/>
</dbReference>
<dbReference type="OrthoDB" id="691130at2759"/>
<evidence type="ECO:0000256" key="2">
    <source>
        <dbReference type="ARBA" id="ARBA00023242"/>
    </source>
</evidence>
<protein>
    <submittedName>
        <fullName evidence="4">Putative transcription factor interactor and regulator FHA-SMAD family</fullName>
    </submittedName>
</protein>
<evidence type="ECO:0000259" key="3">
    <source>
        <dbReference type="PROSITE" id="PS50006"/>
    </source>
</evidence>
<keyword evidence="2" id="KW-0539">Nucleus</keyword>
<organism evidence="4 5">
    <name type="scientific">Lupinus albus</name>
    <name type="common">White lupine</name>
    <name type="synonym">Lupinus termis</name>
    <dbReference type="NCBI Taxonomy" id="3870"/>
    <lineage>
        <taxon>Eukaryota</taxon>
        <taxon>Viridiplantae</taxon>
        <taxon>Streptophyta</taxon>
        <taxon>Embryophyta</taxon>
        <taxon>Tracheophyta</taxon>
        <taxon>Spermatophyta</taxon>
        <taxon>Magnoliopsida</taxon>
        <taxon>eudicotyledons</taxon>
        <taxon>Gunneridae</taxon>
        <taxon>Pentapetalae</taxon>
        <taxon>rosids</taxon>
        <taxon>fabids</taxon>
        <taxon>Fabales</taxon>
        <taxon>Fabaceae</taxon>
        <taxon>Papilionoideae</taxon>
        <taxon>50 kb inversion clade</taxon>
        <taxon>genistoids sensu lato</taxon>
        <taxon>core genistoids</taxon>
        <taxon>Genisteae</taxon>
        <taxon>Lupinus</taxon>
    </lineage>
</organism>